<dbReference type="Proteomes" id="UP000070063">
    <property type="component" value="Unassembled WGS sequence"/>
</dbReference>
<gene>
    <name evidence="1" type="ORF">HMPREF3225_00992</name>
</gene>
<dbReference type="RefSeq" id="WP_060795419.1">
    <property type="nucleotide sequence ID" value="NZ_CP041726.1"/>
</dbReference>
<reference evidence="1 2" key="1">
    <citation type="submission" date="2016-01" db="EMBL/GenBank/DDBJ databases">
        <authorList>
            <person name="Mitreva M."/>
            <person name="Pepin K.H."/>
            <person name="Mihindukulasuriya K.A."/>
            <person name="Fulton R."/>
            <person name="Fronick C."/>
            <person name="O'Laughlin M."/>
            <person name="Miner T."/>
            <person name="Herter B."/>
            <person name="Rosa B.A."/>
            <person name="Cordes M."/>
            <person name="Tomlinson C."/>
            <person name="Wollam A."/>
            <person name="Palsikar V.B."/>
            <person name="Mardis E.R."/>
            <person name="Wilson R.K."/>
        </authorList>
    </citation>
    <scope>NUCLEOTIDE SEQUENCE [LARGE SCALE GENOMIC DNA]</scope>
    <source>
        <strain evidence="1 2">MJR7738</strain>
    </source>
</reference>
<name>A0ABD4EG87_STALU</name>
<organism evidence="1 2">
    <name type="scientific">Staphylococcus lugdunensis</name>
    <dbReference type="NCBI Taxonomy" id="28035"/>
    <lineage>
        <taxon>Bacteria</taxon>
        <taxon>Bacillati</taxon>
        <taxon>Bacillota</taxon>
        <taxon>Bacilli</taxon>
        <taxon>Bacillales</taxon>
        <taxon>Staphylococcaceae</taxon>
        <taxon>Staphylococcus</taxon>
    </lineage>
</organism>
<comment type="caution">
    <text evidence="1">The sequence shown here is derived from an EMBL/GenBank/DDBJ whole genome shotgun (WGS) entry which is preliminary data.</text>
</comment>
<accession>A0ABD4EG87</accession>
<dbReference type="EMBL" id="LRQI01000036">
    <property type="protein sequence ID" value="KXA38887.1"/>
    <property type="molecule type" value="Genomic_DNA"/>
</dbReference>
<sequence>MTNVIEKKIELTDDHRKVLDVLKNTKAAIITKQKIFNQLQMEFNKANDRWLQHTIHSLVVDYGYPIGYSYKKDAKGYFIIKNKEQKAQAMLSIKRHIDGSMKRYEALKKMKF</sequence>
<evidence type="ECO:0000313" key="2">
    <source>
        <dbReference type="Proteomes" id="UP000070063"/>
    </source>
</evidence>
<dbReference type="AlphaFoldDB" id="A0ABD4EG87"/>
<evidence type="ECO:0000313" key="1">
    <source>
        <dbReference type="EMBL" id="KXA38887.1"/>
    </source>
</evidence>
<protein>
    <submittedName>
        <fullName evidence="1">Pathogenicity island protein</fullName>
    </submittedName>
</protein>
<proteinExistence type="predicted"/>